<evidence type="ECO:0000313" key="1">
    <source>
        <dbReference type="EMBL" id="MBB5253135.1"/>
    </source>
</evidence>
<gene>
    <name evidence="1" type="ORF">HNQ62_000877</name>
</gene>
<evidence type="ECO:0000313" key="2">
    <source>
        <dbReference type="Proteomes" id="UP000582213"/>
    </source>
</evidence>
<accession>A0A7J9RQU4</accession>
<dbReference type="Proteomes" id="UP000582213">
    <property type="component" value="Unassembled WGS sequence"/>
</dbReference>
<organism evidence="1 2">
    <name type="scientific">Sulfurisphaera ohwakuensis</name>
    <dbReference type="NCBI Taxonomy" id="69656"/>
    <lineage>
        <taxon>Archaea</taxon>
        <taxon>Thermoproteota</taxon>
        <taxon>Thermoprotei</taxon>
        <taxon>Sulfolobales</taxon>
        <taxon>Sulfolobaceae</taxon>
        <taxon>Sulfurisphaera</taxon>
    </lineage>
</organism>
<protein>
    <submittedName>
        <fullName evidence="1">Uncharacterized protein</fullName>
    </submittedName>
</protein>
<sequence length="38" mass="4401">MVSRVTDWLRQAGEISDLQKLTIKMIFMRNFVMSSNGP</sequence>
<proteinExistence type="predicted"/>
<name>A0A7J9RQU4_SULOH</name>
<dbReference type="EMBL" id="JACHFY010000003">
    <property type="protein sequence ID" value="MBB5253135.1"/>
    <property type="molecule type" value="Genomic_DNA"/>
</dbReference>
<dbReference type="AlphaFoldDB" id="A0A7J9RQU4"/>
<reference evidence="1 2" key="1">
    <citation type="submission" date="2020-08" db="EMBL/GenBank/DDBJ databases">
        <title>Genomic Encyclopedia of Type Strains, Phase IV (KMG-IV): sequencing the most valuable type-strain genomes for metagenomic binning, comparative biology and taxonomic classification.</title>
        <authorList>
            <person name="Goeker M."/>
        </authorList>
    </citation>
    <scope>NUCLEOTIDE SEQUENCE [LARGE SCALE GENOMIC DNA]</scope>
    <source>
        <strain evidence="1 2">DSM 12421</strain>
    </source>
</reference>
<comment type="caution">
    <text evidence="1">The sequence shown here is derived from an EMBL/GenBank/DDBJ whole genome shotgun (WGS) entry which is preliminary data.</text>
</comment>